<reference evidence="3" key="1">
    <citation type="submission" date="2009-08" db="EMBL/GenBank/DDBJ databases">
        <title>The complete genome of Chitinophaga pinensis DSM 2588.</title>
        <authorList>
            <consortium name="US DOE Joint Genome Institute (JGI-PGF)"/>
            <person name="Lucas S."/>
            <person name="Copeland A."/>
            <person name="Lapidus A."/>
            <person name="Glavina del Rio T."/>
            <person name="Dalin E."/>
            <person name="Tice H."/>
            <person name="Bruce D."/>
            <person name="Goodwin L."/>
            <person name="Pitluck S."/>
            <person name="Kyrpides N."/>
            <person name="Mavromatis K."/>
            <person name="Ivanova N."/>
            <person name="Mikhailova N."/>
            <person name="Sims D."/>
            <person name="Meinche L."/>
            <person name="Brettin T."/>
            <person name="Detter J.C."/>
            <person name="Han C."/>
            <person name="Larimer F."/>
            <person name="Land M."/>
            <person name="Hauser L."/>
            <person name="Markowitz V."/>
            <person name="Cheng J.-F."/>
            <person name="Hugenholtz P."/>
            <person name="Woyke T."/>
            <person name="Wu D."/>
            <person name="Spring S."/>
            <person name="Klenk H.-P."/>
            <person name="Eisen J.A."/>
        </authorList>
    </citation>
    <scope>NUCLEOTIDE SEQUENCE [LARGE SCALE GENOMIC DNA]</scope>
    <source>
        <strain evidence="3">ATCC 43595 / DSM 2588 / LMG 13176 / NBRC 15968 / NCIMB 11800 / UQM 2034</strain>
    </source>
</reference>
<evidence type="ECO:0000259" key="1">
    <source>
        <dbReference type="Pfam" id="PF24819"/>
    </source>
</evidence>
<sequence length="95" mass="10616">MTTNRIWLFHGINGRFASGVFTEKETAEQWIHNNRLTGTLTAYPINIGVYDWAISEGLFTAKNDSQGCPEFIGKFTTAGQEHYHYENGIADGSAE</sequence>
<dbReference type="KEGG" id="cpi:Cpin_2204"/>
<dbReference type="InterPro" id="IPR056127">
    <property type="entry name" value="DUF7710"/>
</dbReference>
<dbReference type="Pfam" id="PF24819">
    <property type="entry name" value="DUF7710"/>
    <property type="match status" value="1"/>
</dbReference>
<reference evidence="2 3" key="2">
    <citation type="journal article" date="2010" name="Stand. Genomic Sci.">
        <title>Complete genome sequence of Chitinophaga pinensis type strain (UQM 2034).</title>
        <authorList>
            <person name="Glavina Del Rio T."/>
            <person name="Abt B."/>
            <person name="Spring S."/>
            <person name="Lapidus A."/>
            <person name="Nolan M."/>
            <person name="Tice H."/>
            <person name="Copeland A."/>
            <person name="Cheng J.F."/>
            <person name="Chen F."/>
            <person name="Bruce D."/>
            <person name="Goodwin L."/>
            <person name="Pitluck S."/>
            <person name="Ivanova N."/>
            <person name="Mavromatis K."/>
            <person name="Mikhailova N."/>
            <person name="Pati A."/>
            <person name="Chen A."/>
            <person name="Palaniappan K."/>
            <person name="Land M."/>
            <person name="Hauser L."/>
            <person name="Chang Y.J."/>
            <person name="Jeffries C.D."/>
            <person name="Chain P."/>
            <person name="Saunders E."/>
            <person name="Detter J.C."/>
            <person name="Brettin T."/>
            <person name="Rohde M."/>
            <person name="Goker M."/>
            <person name="Bristow J."/>
            <person name="Eisen J.A."/>
            <person name="Markowitz V."/>
            <person name="Hugenholtz P."/>
            <person name="Kyrpides N.C."/>
            <person name="Klenk H.P."/>
            <person name="Lucas S."/>
        </authorList>
    </citation>
    <scope>NUCLEOTIDE SEQUENCE [LARGE SCALE GENOMIC DNA]</scope>
    <source>
        <strain evidence="3">ATCC 43595 / DSM 2588 / LMG 13176 / NBRC 15968 / NCIMB 11800 / UQM 2034</strain>
    </source>
</reference>
<evidence type="ECO:0000313" key="3">
    <source>
        <dbReference type="Proteomes" id="UP000002215"/>
    </source>
</evidence>
<gene>
    <name evidence="2" type="ordered locus">Cpin_2204</name>
</gene>
<accession>A0A979G2R7</accession>
<dbReference type="RefSeq" id="WP_012789872.1">
    <property type="nucleotide sequence ID" value="NC_013132.1"/>
</dbReference>
<proteinExistence type="predicted"/>
<dbReference type="AlphaFoldDB" id="A0A979G2R7"/>
<dbReference type="EMBL" id="CP001699">
    <property type="protein sequence ID" value="ACU59696.1"/>
    <property type="molecule type" value="Genomic_DNA"/>
</dbReference>
<name>A0A979G2R7_CHIPD</name>
<dbReference type="Proteomes" id="UP000002215">
    <property type="component" value="Chromosome"/>
</dbReference>
<organism evidence="2 3">
    <name type="scientific">Chitinophaga pinensis (strain ATCC 43595 / DSM 2588 / LMG 13176 / NBRC 15968 / NCIMB 11800 / UQM 2034)</name>
    <dbReference type="NCBI Taxonomy" id="485918"/>
    <lineage>
        <taxon>Bacteria</taxon>
        <taxon>Pseudomonadati</taxon>
        <taxon>Bacteroidota</taxon>
        <taxon>Chitinophagia</taxon>
        <taxon>Chitinophagales</taxon>
        <taxon>Chitinophagaceae</taxon>
        <taxon>Chitinophaga</taxon>
    </lineage>
</organism>
<dbReference type="OrthoDB" id="72025at2"/>
<protein>
    <recommendedName>
        <fullName evidence="1">DUF7710 domain-containing protein</fullName>
    </recommendedName>
</protein>
<evidence type="ECO:0000313" key="2">
    <source>
        <dbReference type="EMBL" id="ACU59696.1"/>
    </source>
</evidence>
<feature type="domain" description="DUF7710" evidence="1">
    <location>
        <begin position="6"/>
        <end position="90"/>
    </location>
</feature>